<name>A0ABS4QLZ9_9NOCA</name>
<dbReference type="Gene3D" id="3.40.50.1820">
    <property type="entry name" value="alpha/beta hydrolase"/>
    <property type="match status" value="1"/>
</dbReference>
<dbReference type="Pfam" id="PF12740">
    <property type="entry name" value="PETase"/>
    <property type="match status" value="1"/>
</dbReference>
<dbReference type="SUPFAM" id="SSF53474">
    <property type="entry name" value="alpha/beta-Hydrolases"/>
    <property type="match status" value="1"/>
</dbReference>
<evidence type="ECO:0000313" key="3">
    <source>
        <dbReference type="EMBL" id="MBP2192736.1"/>
    </source>
</evidence>
<dbReference type="InterPro" id="IPR041127">
    <property type="entry name" value="PET_hydrolase/cutinase-like"/>
</dbReference>
<dbReference type="EMBL" id="JAGGMR010000001">
    <property type="protein sequence ID" value="MBP2192736.1"/>
    <property type="molecule type" value="Genomic_DNA"/>
</dbReference>
<dbReference type="RefSeq" id="WP_209895805.1">
    <property type="nucleotide sequence ID" value="NZ_JAGGMR010000001.1"/>
</dbReference>
<sequence length="298" mass="31452">MRALVLAAACLLSLIAVPDPPAEGRERVRSAEIGIEGDAATVWYPAGSERRLPVALLLPGANVRKQYYAGFAAALADYGFVVLVPEHYPLPFIGYAVPSEHLLNRAVAWARVAAADPSSAIGAVLDPGTLVVAGHSYGAAAALYAAADRCQPPFCFGLTYRRPPELRAIVGHGANTTVGASVDEVAVRNIPVMFVNGSNDGVSELAEAHASFMRLSGSPSSAFVNLLGANHFCLTDENNPPGAAPDPRVPTTTWGASIATTARWTAMWFLAQLGDRAARDYVYRIGPQQDSAVTVELR</sequence>
<dbReference type="GO" id="GO:0016787">
    <property type="term" value="F:hydrolase activity"/>
    <property type="evidence" value="ECO:0007669"/>
    <property type="project" value="UniProtKB-KW"/>
</dbReference>
<accession>A0ABS4QLZ9</accession>
<feature type="domain" description="PET hydrolase/cutinase-like" evidence="2">
    <location>
        <begin position="39"/>
        <end position="238"/>
    </location>
</feature>
<keyword evidence="4" id="KW-1185">Reference proteome</keyword>
<dbReference type="Proteomes" id="UP001519325">
    <property type="component" value="Unassembled WGS sequence"/>
</dbReference>
<reference evidence="3 4" key="1">
    <citation type="submission" date="2021-03" db="EMBL/GenBank/DDBJ databases">
        <title>Sequencing the genomes of 1000 actinobacteria strains.</title>
        <authorList>
            <person name="Klenk H.-P."/>
        </authorList>
    </citation>
    <scope>NUCLEOTIDE SEQUENCE [LARGE SCALE GENOMIC DNA]</scope>
    <source>
        <strain evidence="3 4">DSM 45516</strain>
    </source>
</reference>
<proteinExistence type="predicted"/>
<evidence type="ECO:0000313" key="4">
    <source>
        <dbReference type="Proteomes" id="UP001519325"/>
    </source>
</evidence>
<dbReference type="InterPro" id="IPR029058">
    <property type="entry name" value="AB_hydrolase_fold"/>
</dbReference>
<organism evidence="3 4">
    <name type="scientific">Nocardia goodfellowii</name>
    <dbReference type="NCBI Taxonomy" id="882446"/>
    <lineage>
        <taxon>Bacteria</taxon>
        <taxon>Bacillati</taxon>
        <taxon>Actinomycetota</taxon>
        <taxon>Actinomycetes</taxon>
        <taxon>Mycobacteriales</taxon>
        <taxon>Nocardiaceae</taxon>
        <taxon>Nocardia</taxon>
    </lineage>
</organism>
<comment type="caution">
    <text evidence="3">The sequence shown here is derived from an EMBL/GenBank/DDBJ whole genome shotgun (WGS) entry which is preliminary data.</text>
</comment>
<keyword evidence="1" id="KW-0732">Signal</keyword>
<feature type="signal peptide" evidence="1">
    <location>
        <begin position="1"/>
        <end position="18"/>
    </location>
</feature>
<keyword evidence="3" id="KW-0378">Hydrolase</keyword>
<protein>
    <submittedName>
        <fullName evidence="3">Dienelactone hydrolase</fullName>
    </submittedName>
</protein>
<feature type="chain" id="PRO_5047408431" evidence="1">
    <location>
        <begin position="19"/>
        <end position="298"/>
    </location>
</feature>
<gene>
    <name evidence="3" type="ORF">BJ987_005637</name>
</gene>
<evidence type="ECO:0000259" key="2">
    <source>
        <dbReference type="Pfam" id="PF12740"/>
    </source>
</evidence>
<evidence type="ECO:0000256" key="1">
    <source>
        <dbReference type="SAM" id="SignalP"/>
    </source>
</evidence>